<protein>
    <submittedName>
        <fullName evidence="7">Periplasmic glucans biosynthesis protein</fullName>
    </submittedName>
</protein>
<dbReference type="Pfam" id="PF04349">
    <property type="entry name" value="MdoG"/>
    <property type="match status" value="1"/>
</dbReference>
<dbReference type="InterPro" id="IPR013783">
    <property type="entry name" value="Ig-like_fold"/>
</dbReference>
<keyword evidence="4" id="KW-0732">Signal</keyword>
<dbReference type="InterPro" id="IPR014718">
    <property type="entry name" value="GH-type_carb-bd"/>
</dbReference>
<dbReference type="eggNOG" id="COG3131">
    <property type="taxonomic scope" value="Bacteria"/>
</dbReference>
<dbReference type="Proteomes" id="UP000003374">
    <property type="component" value="Unassembled WGS sequence"/>
</dbReference>
<gene>
    <name evidence="7" type="ORF">NB231_03255</name>
</gene>
<dbReference type="InterPro" id="IPR007444">
    <property type="entry name" value="Glucan_biosyn_MdoG_C"/>
</dbReference>
<dbReference type="FunFam" id="2.70.98.10:FF:000001">
    <property type="entry name" value="Glucans biosynthesis protein G"/>
    <property type="match status" value="1"/>
</dbReference>
<dbReference type="RefSeq" id="WP_004999697.1">
    <property type="nucleotide sequence ID" value="NZ_CH672427.1"/>
</dbReference>
<dbReference type="STRING" id="314278.NB231_03255"/>
<dbReference type="PANTHER" id="PTHR30504">
    <property type="entry name" value="GLUCANS BIOSYNTHESIS PROTEIN"/>
    <property type="match status" value="1"/>
</dbReference>
<dbReference type="UniPathway" id="UPA00637"/>
<dbReference type="EMBL" id="AAOF01000006">
    <property type="protein sequence ID" value="EAR21714.1"/>
    <property type="molecule type" value="Genomic_DNA"/>
</dbReference>
<dbReference type="SUPFAM" id="SSF74650">
    <property type="entry name" value="Galactose mutarotase-like"/>
    <property type="match status" value="1"/>
</dbReference>
<dbReference type="PIRSF" id="PIRSF006281">
    <property type="entry name" value="MdoG"/>
    <property type="match status" value="1"/>
</dbReference>
<dbReference type="Gene3D" id="2.70.98.10">
    <property type="match status" value="1"/>
</dbReference>
<comment type="caution">
    <text evidence="7">The sequence shown here is derived from an EMBL/GenBank/DDBJ whole genome shotgun (WGS) entry which is preliminary data.</text>
</comment>
<keyword evidence="5" id="KW-0574">Periplasm</keyword>
<dbReference type="InterPro" id="IPR014756">
    <property type="entry name" value="Ig_E-set"/>
</dbReference>
<evidence type="ECO:0000313" key="8">
    <source>
        <dbReference type="Proteomes" id="UP000003374"/>
    </source>
</evidence>
<sequence length="517" mass="58364">MYRVSDVLTLAFVIAGLTLATAVSAENSSEKLFGQIAKKARELAAQPYQAPQEKLPDALTRLSYDQYRDIRFRPERTLWNGQALFSIQLFHLGFLYHDPVTINVVENGQIKTLSFDSKLFDYGKNTALAQHLRHVPGYAGFRIHYPLNTPDYKDEVITFLGASYFRMLGQGQNYGISARGLAIDTGLPSGEEFPRFREFWLVKPESTATTLILYALLDSRSATGAYRMELIPGKNTALEIQSRLFARTTVEKLGVAPLTSMFLHGENRVSFADDYRPEVHDSDGLLMYTAAGEWIWRPLSNPHRLHITELMDKDPRGFGLAQRDRNFNHYLDLETHFEAHPSLWVTPRSGDWGKGAVQLVEIPTGEEINDNIVAFWVPDIPFKAGEQRNYNYRLETFTSAPATEALARVKRTRIGWGAVPGAPQKPARSERQFIVDFGGGELPSLTAAQPVQAVLTQSSGEILHSTVQQLPSRQGWRVAFKLSPDGEQPVDMRLYLTLHGQRLSETWNYVWYPDAIQ</sequence>
<keyword evidence="8" id="KW-1185">Reference proteome</keyword>
<dbReference type="SUPFAM" id="SSF81296">
    <property type="entry name" value="E set domains"/>
    <property type="match status" value="1"/>
</dbReference>
<evidence type="ECO:0000256" key="4">
    <source>
        <dbReference type="ARBA" id="ARBA00022729"/>
    </source>
</evidence>
<dbReference type="GO" id="GO:0051274">
    <property type="term" value="P:beta-glucan biosynthetic process"/>
    <property type="evidence" value="ECO:0007669"/>
    <property type="project" value="TreeGrafter"/>
</dbReference>
<proteinExistence type="inferred from homology"/>
<dbReference type="GO" id="GO:0003824">
    <property type="term" value="F:catalytic activity"/>
    <property type="evidence" value="ECO:0007669"/>
    <property type="project" value="InterPro"/>
</dbReference>
<dbReference type="InterPro" id="IPR011013">
    <property type="entry name" value="Gal_mutarotase_sf_dom"/>
</dbReference>
<accession>A4BR92</accession>
<dbReference type="GO" id="GO:0030246">
    <property type="term" value="F:carbohydrate binding"/>
    <property type="evidence" value="ECO:0007669"/>
    <property type="project" value="InterPro"/>
</dbReference>
<comment type="pathway">
    <text evidence="2">Glycan metabolism; osmoregulated periplasmic glucan (OPG) biosynthesis.</text>
</comment>
<evidence type="ECO:0000256" key="1">
    <source>
        <dbReference type="ARBA" id="ARBA00004418"/>
    </source>
</evidence>
<dbReference type="GO" id="GO:0030288">
    <property type="term" value="C:outer membrane-bounded periplasmic space"/>
    <property type="evidence" value="ECO:0007669"/>
    <property type="project" value="TreeGrafter"/>
</dbReference>
<name>A4BR92_9GAMM</name>
<evidence type="ECO:0000256" key="2">
    <source>
        <dbReference type="ARBA" id="ARBA00005001"/>
    </source>
</evidence>
<evidence type="ECO:0000259" key="6">
    <source>
        <dbReference type="Pfam" id="PF04349"/>
    </source>
</evidence>
<reference evidence="7 8" key="1">
    <citation type="submission" date="2006-02" db="EMBL/GenBank/DDBJ databases">
        <authorList>
            <person name="Waterbury J."/>
            <person name="Ferriera S."/>
            <person name="Johnson J."/>
            <person name="Kravitz S."/>
            <person name="Halpern A."/>
            <person name="Remington K."/>
            <person name="Beeson K."/>
            <person name="Tran B."/>
            <person name="Rogers Y.-H."/>
            <person name="Friedman R."/>
            <person name="Venter J.C."/>
        </authorList>
    </citation>
    <scope>NUCLEOTIDE SEQUENCE [LARGE SCALE GENOMIC DNA]</scope>
    <source>
        <strain evidence="7 8">Nb-231</strain>
    </source>
</reference>
<dbReference type="OrthoDB" id="335750at2"/>
<comment type="similarity">
    <text evidence="3">Belongs to the OpgD/OpgG family.</text>
</comment>
<dbReference type="AlphaFoldDB" id="A4BR92"/>
<evidence type="ECO:0000256" key="5">
    <source>
        <dbReference type="ARBA" id="ARBA00022764"/>
    </source>
</evidence>
<feature type="domain" description="Glucan biosynthesis periplasmic MdoG C-terminal" evidence="6">
    <location>
        <begin position="34"/>
        <end position="511"/>
    </location>
</feature>
<organism evidence="7 8">
    <name type="scientific">Nitrococcus mobilis Nb-231</name>
    <dbReference type="NCBI Taxonomy" id="314278"/>
    <lineage>
        <taxon>Bacteria</taxon>
        <taxon>Pseudomonadati</taxon>
        <taxon>Pseudomonadota</taxon>
        <taxon>Gammaproteobacteria</taxon>
        <taxon>Chromatiales</taxon>
        <taxon>Ectothiorhodospiraceae</taxon>
        <taxon>Nitrococcus</taxon>
    </lineage>
</organism>
<evidence type="ECO:0000256" key="3">
    <source>
        <dbReference type="ARBA" id="ARBA00009284"/>
    </source>
</evidence>
<dbReference type="InterPro" id="IPR014438">
    <property type="entry name" value="Glucan_biosyn_MdoG/MdoD"/>
</dbReference>
<dbReference type="Gene3D" id="2.60.40.10">
    <property type="entry name" value="Immunoglobulins"/>
    <property type="match status" value="1"/>
</dbReference>
<dbReference type="PANTHER" id="PTHR30504:SF2">
    <property type="entry name" value="GLUCANS BIOSYNTHESIS PROTEIN G"/>
    <property type="match status" value="1"/>
</dbReference>
<evidence type="ECO:0000313" key="7">
    <source>
        <dbReference type="EMBL" id="EAR21714.1"/>
    </source>
</evidence>
<comment type="subcellular location">
    <subcellularLocation>
        <location evidence="1">Periplasm</location>
    </subcellularLocation>
</comment>
<dbReference type="HOGENOM" id="CLU_023403_2_0_6"/>